<protein>
    <recommendedName>
        <fullName evidence="4">DUF3179 domain-containing protein</fullName>
    </recommendedName>
</protein>
<dbReference type="InterPro" id="IPR021516">
    <property type="entry name" value="DUF3179"/>
</dbReference>
<organism evidence="2 3">
    <name type="scientific">Minwuia thermotolerans</name>
    <dbReference type="NCBI Taxonomy" id="2056226"/>
    <lineage>
        <taxon>Bacteria</taxon>
        <taxon>Pseudomonadati</taxon>
        <taxon>Pseudomonadota</taxon>
        <taxon>Alphaproteobacteria</taxon>
        <taxon>Minwuiales</taxon>
        <taxon>Minwuiaceae</taxon>
        <taxon>Minwuia</taxon>
    </lineage>
</organism>
<dbReference type="RefSeq" id="WP_109793475.1">
    <property type="nucleotide sequence ID" value="NZ_PHIG01000032.1"/>
</dbReference>
<comment type="caution">
    <text evidence="2">The sequence shown here is derived from an EMBL/GenBank/DDBJ whole genome shotgun (WGS) entry which is preliminary data.</text>
</comment>
<evidence type="ECO:0000313" key="2">
    <source>
        <dbReference type="EMBL" id="PJK29451.1"/>
    </source>
</evidence>
<sequence length="326" mass="36389">MRWIIAVLLMAGSFAQAAAQTDEQYIRYWQSEWPDTDFSKRSVDFDEIKSGGPSKDGIPPIDEPEFRPVGEIEGLEDAQPVMGLIVDGEAKAYPLSVLMWHEIVNDEIAGVPVAVTFCPLCNAAIVFDRRLGERVLDFGTTGKLRNSDLVMWDRQTESWWQQFLGEAIVGELTGARLEVIPSRVESFARFRERAPGGQVLVPGGRYRRNYGQNPYVGYDTLGQPWFWQGEMPDGVPPLMRVVSLGERGAWTLELVRTKGEVRLDDGTVIRWTPGQFSALDANVIAESRDVGNVTVIRDGADVAHGVDFAFAYHAFYPDAPIRHLAD</sequence>
<gene>
    <name evidence="2" type="ORF">CVT23_10320</name>
</gene>
<proteinExistence type="predicted"/>
<feature type="signal peptide" evidence="1">
    <location>
        <begin position="1"/>
        <end position="17"/>
    </location>
</feature>
<dbReference type="OrthoDB" id="9806357at2"/>
<evidence type="ECO:0008006" key="4">
    <source>
        <dbReference type="Google" id="ProtNLM"/>
    </source>
</evidence>
<accession>A0A2M9G164</accession>
<dbReference type="AlphaFoldDB" id="A0A2M9G164"/>
<reference evidence="2 3" key="1">
    <citation type="submission" date="2017-11" db="EMBL/GenBank/DDBJ databases">
        <title>Draft genome sequence of Rhizobiales bacterium SY3-13.</title>
        <authorList>
            <person name="Sun C."/>
        </authorList>
    </citation>
    <scope>NUCLEOTIDE SEQUENCE [LARGE SCALE GENOMIC DNA]</scope>
    <source>
        <strain evidence="2 3">SY3-13</strain>
    </source>
</reference>
<feature type="chain" id="PRO_5014618101" description="DUF3179 domain-containing protein" evidence="1">
    <location>
        <begin position="18"/>
        <end position="326"/>
    </location>
</feature>
<evidence type="ECO:0000313" key="3">
    <source>
        <dbReference type="Proteomes" id="UP000229498"/>
    </source>
</evidence>
<dbReference type="Pfam" id="PF11376">
    <property type="entry name" value="DUF3179"/>
    <property type="match status" value="1"/>
</dbReference>
<keyword evidence="3" id="KW-1185">Reference proteome</keyword>
<dbReference type="Proteomes" id="UP000229498">
    <property type="component" value="Unassembled WGS sequence"/>
</dbReference>
<dbReference type="EMBL" id="PHIG01000032">
    <property type="protein sequence ID" value="PJK29451.1"/>
    <property type="molecule type" value="Genomic_DNA"/>
</dbReference>
<name>A0A2M9G164_9PROT</name>
<evidence type="ECO:0000256" key="1">
    <source>
        <dbReference type="SAM" id="SignalP"/>
    </source>
</evidence>
<keyword evidence="1" id="KW-0732">Signal</keyword>